<gene>
    <name evidence="5" type="primary">unk2</name>
    <name evidence="5" type="ordered locus">CJA_0243</name>
</gene>
<dbReference type="InterPro" id="IPR010819">
    <property type="entry name" value="AGE/CE"/>
</dbReference>
<dbReference type="EMBL" id="CP000934">
    <property type="protein sequence ID" value="ACE84985.1"/>
    <property type="molecule type" value="Genomic_DNA"/>
</dbReference>
<dbReference type="Proteomes" id="UP000001036">
    <property type="component" value="Chromosome"/>
</dbReference>
<dbReference type="InterPro" id="IPR008928">
    <property type="entry name" value="6-hairpin_glycosidase_sf"/>
</dbReference>
<evidence type="ECO:0000313" key="5">
    <source>
        <dbReference type="EMBL" id="ACE84985.1"/>
    </source>
</evidence>
<dbReference type="AlphaFoldDB" id="B3PGI8"/>
<dbReference type="OrthoDB" id="5141876at2"/>
<dbReference type="eggNOG" id="COG2942">
    <property type="taxonomic scope" value="Bacteria"/>
</dbReference>
<dbReference type="STRING" id="498211.CJA_0243"/>
<keyword evidence="6" id="KW-1185">Reference proteome</keyword>
<evidence type="ECO:0000256" key="1">
    <source>
        <dbReference type="ARBA" id="ARBA00001470"/>
    </source>
</evidence>
<dbReference type="HAMAP" id="MF_00929">
    <property type="entry name" value="Cellobiose_2_epim"/>
    <property type="match status" value="1"/>
</dbReference>
<comment type="similarity">
    <text evidence="2">Belongs to the N-acylglucosamine 2-epimerase family.</text>
</comment>
<accession>B3PGI8</accession>
<dbReference type="GO" id="GO:0005975">
    <property type="term" value="P:carbohydrate metabolic process"/>
    <property type="evidence" value="ECO:0007669"/>
    <property type="project" value="InterPro"/>
</dbReference>
<protein>
    <recommendedName>
        <fullName evidence="4">Cellobiose 2-epimerase</fullName>
        <shortName evidence="4">CE</shortName>
        <ecNumber evidence="4">5.1.3.11</ecNumber>
    </recommendedName>
</protein>
<proteinExistence type="inferred from homology"/>
<sequence>MSALSLPIQSLTLQQEFRAELIAIADWWATYTIDETHGGFHGEITADNQPVANASKGIILNARILWFFSEAAQVVDNPLYRRCAERAYDYLRNYFFDRDHGGVYWELDVTGKPINTKKQVYAQAFTIYALCAYFQLTGDAAAVEQALACFKLLETHAIDREHEGYLEAFTREWGTIADVRLSEKDLNYPKSQNTHLHVLEAYTTLYQAHPGNEVREALRYNIELFDKYMIDRNTYHLRMFMDLDWKDHSPGFTYGHDIEASWLIAKALESLQDAEYSARLTPTLIRIAEVTAAEAIGEHGHVLDAYDFASKTISPDIVWWVQAEAVVGFLYAYATTGDEKFYRVAETIWRFIQQYQIDHEHGEWLWLSTLDAARAEPYYKVGFWKCPYHNGRAMIEAVRYLEASAARTEKHHNNQ</sequence>
<comment type="function">
    <text evidence="4">Catalyzes the reversible epimerization of cellobiose to 4-O-beta-D-glucopyranosyl-D-mannose (Glc-Man).</text>
</comment>
<evidence type="ECO:0000313" key="6">
    <source>
        <dbReference type="Proteomes" id="UP000001036"/>
    </source>
</evidence>
<dbReference type="NCBIfam" id="NF041848">
    <property type="entry name" value="celb_epim_EpiA"/>
    <property type="match status" value="1"/>
</dbReference>
<evidence type="ECO:0000256" key="4">
    <source>
        <dbReference type="HAMAP-Rule" id="MF_00929"/>
    </source>
</evidence>
<dbReference type="Pfam" id="PF07221">
    <property type="entry name" value="GlcNAc_2-epim"/>
    <property type="match status" value="1"/>
</dbReference>
<dbReference type="KEGG" id="cja:CJA_0243"/>
<evidence type="ECO:0000256" key="3">
    <source>
        <dbReference type="ARBA" id="ARBA00023235"/>
    </source>
</evidence>
<dbReference type="Gene3D" id="1.50.10.10">
    <property type="match status" value="1"/>
</dbReference>
<dbReference type="EC" id="5.1.3.11" evidence="4"/>
<dbReference type="PANTHER" id="PTHR15108">
    <property type="entry name" value="N-ACYLGLUCOSAMINE-2-EPIMERASE"/>
    <property type="match status" value="1"/>
</dbReference>
<comment type="similarity">
    <text evidence="4">Belongs to the cellobiose 2-epimerase family.</text>
</comment>
<dbReference type="InterPro" id="IPR028584">
    <property type="entry name" value="Cellobiose_2_epim"/>
</dbReference>
<reference evidence="5 6" key="1">
    <citation type="journal article" date="2008" name="J. Bacteriol.">
        <title>Insights into plant cell wall degradation from the genome sequence of the soil bacterium Cellvibrio japonicus.</title>
        <authorList>
            <person name="Deboy R.T."/>
            <person name="Mongodin E.F."/>
            <person name="Fouts D.E."/>
            <person name="Tailford L.E."/>
            <person name="Khouri H."/>
            <person name="Emerson J.B."/>
            <person name="Mohamoud Y."/>
            <person name="Watkins K."/>
            <person name="Henrissat B."/>
            <person name="Gilbert H.J."/>
            <person name="Nelson K.E."/>
        </authorList>
    </citation>
    <scope>NUCLEOTIDE SEQUENCE [LARGE SCALE GENOMIC DNA]</scope>
    <source>
        <strain evidence="5 6">Ueda107</strain>
    </source>
</reference>
<organism evidence="5 6">
    <name type="scientific">Cellvibrio japonicus (strain Ueda107)</name>
    <name type="common">Pseudomonas fluorescens subsp. cellulosa</name>
    <dbReference type="NCBI Taxonomy" id="498211"/>
    <lineage>
        <taxon>Bacteria</taxon>
        <taxon>Pseudomonadati</taxon>
        <taxon>Pseudomonadota</taxon>
        <taxon>Gammaproteobacteria</taxon>
        <taxon>Cellvibrionales</taxon>
        <taxon>Cellvibrionaceae</taxon>
        <taxon>Cellvibrio</taxon>
    </lineage>
</organism>
<dbReference type="RefSeq" id="WP_012485926.1">
    <property type="nucleotide sequence ID" value="NC_010995.1"/>
</dbReference>
<dbReference type="HOGENOM" id="CLU_046651_3_0_6"/>
<evidence type="ECO:0000256" key="2">
    <source>
        <dbReference type="ARBA" id="ARBA00008558"/>
    </source>
</evidence>
<comment type="catalytic activity">
    <reaction evidence="1 4">
        <text>D-cellobiose = beta-D-glucosyl-(1-&gt;4)-D-mannopyranose</text>
        <dbReference type="Rhea" id="RHEA:23384"/>
        <dbReference type="ChEBI" id="CHEBI:17057"/>
        <dbReference type="ChEBI" id="CHEBI:47931"/>
        <dbReference type="EC" id="5.1.3.11"/>
    </reaction>
</comment>
<name>B3PGI8_CELJU</name>
<dbReference type="GO" id="GO:0047736">
    <property type="term" value="F:cellobiose epimerase activity"/>
    <property type="evidence" value="ECO:0007669"/>
    <property type="project" value="UniProtKB-UniRule"/>
</dbReference>
<keyword evidence="3 4" id="KW-0413">Isomerase</keyword>
<dbReference type="InterPro" id="IPR012341">
    <property type="entry name" value="6hp_glycosidase-like_sf"/>
</dbReference>
<dbReference type="SUPFAM" id="SSF48208">
    <property type="entry name" value="Six-hairpin glycosidases"/>
    <property type="match status" value="1"/>
</dbReference>